<organism evidence="1 2">
    <name type="scientific">Candidatus Borkfalkia faecavium</name>
    <dbReference type="NCBI Taxonomy" id="2838508"/>
    <lineage>
        <taxon>Bacteria</taxon>
        <taxon>Bacillati</taxon>
        <taxon>Bacillota</taxon>
        <taxon>Clostridia</taxon>
        <taxon>Christensenellales</taxon>
        <taxon>Christensenellaceae</taxon>
        <taxon>Candidatus Borkfalkia</taxon>
    </lineage>
</organism>
<reference evidence="1" key="1">
    <citation type="journal article" date="2021" name="PeerJ">
        <title>Extensive microbial diversity within the chicken gut microbiome revealed by metagenomics and culture.</title>
        <authorList>
            <person name="Gilroy R."/>
            <person name="Ravi A."/>
            <person name="Getino M."/>
            <person name="Pursley I."/>
            <person name="Horton D.L."/>
            <person name="Alikhan N.F."/>
            <person name="Baker D."/>
            <person name="Gharbi K."/>
            <person name="Hall N."/>
            <person name="Watson M."/>
            <person name="Adriaenssens E.M."/>
            <person name="Foster-Nyarko E."/>
            <person name="Jarju S."/>
            <person name="Secka A."/>
            <person name="Antonio M."/>
            <person name="Oren A."/>
            <person name="Chaudhuri R.R."/>
            <person name="La Ragione R."/>
            <person name="Hildebrand F."/>
            <person name="Pallen M.J."/>
        </authorList>
    </citation>
    <scope>NUCLEOTIDE SEQUENCE</scope>
    <source>
        <strain evidence="1">2189</strain>
    </source>
</reference>
<dbReference type="Proteomes" id="UP000886847">
    <property type="component" value="Unassembled WGS sequence"/>
</dbReference>
<sequence length="135" mass="15444">MNIPYIPHKELERLWGHGFVKINQIDDTDNIGAYITKYMTKENMDERLAGQKSYTMSRNLRKPEETTDAEVIEAVLADVCVKRVAYTAEFESEYYGSISYTQLILERSVTLSAYRKPQASGCFPPLWGVCKPLPV</sequence>
<gene>
    <name evidence="1" type="ORF">H9851_03915</name>
</gene>
<dbReference type="AlphaFoldDB" id="A0A9D2AUI8"/>
<name>A0A9D2AUI8_9FIRM</name>
<comment type="caution">
    <text evidence="1">The sequence shown here is derived from an EMBL/GenBank/DDBJ whole genome shotgun (WGS) entry which is preliminary data.</text>
</comment>
<dbReference type="EMBL" id="DXEW01000020">
    <property type="protein sequence ID" value="HIX50408.1"/>
    <property type="molecule type" value="Genomic_DNA"/>
</dbReference>
<reference evidence="1" key="2">
    <citation type="submission" date="2021-04" db="EMBL/GenBank/DDBJ databases">
        <authorList>
            <person name="Gilroy R."/>
        </authorList>
    </citation>
    <scope>NUCLEOTIDE SEQUENCE</scope>
    <source>
        <strain evidence="1">2189</strain>
    </source>
</reference>
<proteinExistence type="predicted"/>
<evidence type="ECO:0000313" key="1">
    <source>
        <dbReference type="EMBL" id="HIX50408.1"/>
    </source>
</evidence>
<protein>
    <submittedName>
        <fullName evidence="1">Uncharacterized protein</fullName>
    </submittedName>
</protein>
<evidence type="ECO:0000313" key="2">
    <source>
        <dbReference type="Proteomes" id="UP000886847"/>
    </source>
</evidence>
<accession>A0A9D2AUI8</accession>